<organism evidence="2 3">
    <name type="scientific">Massilia antarctica</name>
    <dbReference type="NCBI Taxonomy" id="2765360"/>
    <lineage>
        <taxon>Bacteria</taxon>
        <taxon>Pseudomonadati</taxon>
        <taxon>Pseudomonadota</taxon>
        <taxon>Betaproteobacteria</taxon>
        <taxon>Burkholderiales</taxon>
        <taxon>Oxalobacteraceae</taxon>
        <taxon>Telluria group</taxon>
        <taxon>Massilia</taxon>
    </lineage>
</organism>
<feature type="compositionally biased region" description="Pro residues" evidence="1">
    <location>
        <begin position="1"/>
        <end position="12"/>
    </location>
</feature>
<gene>
    <name evidence="2" type="ORF">IV454_18725</name>
</gene>
<dbReference type="EMBL" id="CP065053">
    <property type="protein sequence ID" value="QPI47623.1"/>
    <property type="molecule type" value="Genomic_DNA"/>
</dbReference>
<evidence type="ECO:0000313" key="2">
    <source>
        <dbReference type="EMBL" id="QPI47623.1"/>
    </source>
</evidence>
<dbReference type="Proteomes" id="UP000662888">
    <property type="component" value="Chromosome"/>
</dbReference>
<evidence type="ECO:0000313" key="3">
    <source>
        <dbReference type="Proteomes" id="UP000662888"/>
    </source>
</evidence>
<keyword evidence="3" id="KW-1185">Reference proteome</keyword>
<protein>
    <submittedName>
        <fullName evidence="2">Uncharacterized protein</fullName>
    </submittedName>
</protein>
<evidence type="ECO:0000256" key="1">
    <source>
        <dbReference type="SAM" id="MobiDB-lite"/>
    </source>
</evidence>
<reference evidence="2 3" key="1">
    <citation type="submission" date="2020-11" db="EMBL/GenBank/DDBJ databases">
        <authorList>
            <person name="Sun Q."/>
        </authorList>
    </citation>
    <scope>NUCLEOTIDE SEQUENCE [LARGE SCALE GENOMIC DNA]</scope>
    <source>
        <strain evidence="2 3">P8398</strain>
    </source>
</reference>
<accession>A0AA48W9J7</accession>
<sequence length="110" mass="12503">MAPGSWPPPENTPLPSGVTPSSGKTALNSIVTKPTLTSGAAGSLFHVHIHEVIQFNKHKFRHEINDCLTIHFIQFFEYPWRHAPVTFEHYNHFRSIQARRSKCVSERPAM</sequence>
<proteinExistence type="predicted"/>
<dbReference type="RefSeq" id="WP_206087302.1">
    <property type="nucleotide sequence ID" value="NZ_CP065053.1"/>
</dbReference>
<feature type="region of interest" description="Disordered" evidence="1">
    <location>
        <begin position="1"/>
        <end position="26"/>
    </location>
</feature>
<name>A0AA48W9J7_9BURK</name>